<dbReference type="PANTHER" id="PTHR13589">
    <property type="entry name" value="CREB-REGULATED TRANSCRIPTION COACTIVATOR"/>
    <property type="match status" value="1"/>
</dbReference>
<evidence type="ECO:0000256" key="3">
    <source>
        <dbReference type="ARBA" id="ARBA00007167"/>
    </source>
</evidence>
<dbReference type="InterPro" id="IPR024783">
    <property type="entry name" value="TORC_N"/>
</dbReference>
<evidence type="ECO:0000259" key="11">
    <source>
        <dbReference type="Pfam" id="PF12884"/>
    </source>
</evidence>
<evidence type="ECO:0000256" key="5">
    <source>
        <dbReference type="ARBA" id="ARBA00022553"/>
    </source>
</evidence>
<dbReference type="Pfam" id="PF12884">
    <property type="entry name" value="TORC_N"/>
    <property type="match status" value="1"/>
</dbReference>
<feature type="compositionally biased region" description="Low complexity" evidence="10">
    <location>
        <begin position="255"/>
        <end position="271"/>
    </location>
</feature>
<evidence type="ECO:0000256" key="6">
    <source>
        <dbReference type="ARBA" id="ARBA00023015"/>
    </source>
</evidence>
<evidence type="ECO:0000256" key="8">
    <source>
        <dbReference type="ARBA" id="ARBA00023163"/>
    </source>
</evidence>
<keyword evidence="15" id="KW-1185">Reference proteome</keyword>
<keyword evidence="7" id="KW-0010">Activator</keyword>
<keyword evidence="4" id="KW-0963">Cytoplasm</keyword>
<evidence type="ECO:0000256" key="2">
    <source>
        <dbReference type="ARBA" id="ARBA00004496"/>
    </source>
</evidence>
<proteinExistence type="inferred from homology"/>
<dbReference type="AlphaFoldDB" id="A0A671NSQ9"/>
<feature type="domain" description="Transducer of regulated CREB activity C-terminal" evidence="13">
    <location>
        <begin position="479"/>
        <end position="528"/>
    </location>
</feature>
<feature type="domain" description="Transducer of regulated CREB activity middle" evidence="12">
    <location>
        <begin position="135"/>
        <end position="275"/>
    </location>
</feature>
<evidence type="ECO:0000313" key="14">
    <source>
        <dbReference type="Ensembl" id="ENSSANP00000048690.1"/>
    </source>
</evidence>
<dbReference type="GO" id="GO:0045944">
    <property type="term" value="P:positive regulation of transcription by RNA polymerase II"/>
    <property type="evidence" value="ECO:0007669"/>
    <property type="project" value="TreeGrafter"/>
</dbReference>
<dbReference type="Ensembl" id="ENSSANT00000051765.1">
    <property type="protein sequence ID" value="ENSSANP00000048690.1"/>
    <property type="gene ID" value="ENSSANG00000024463.1"/>
</dbReference>
<reference evidence="14" key="1">
    <citation type="submission" date="2025-08" db="UniProtKB">
        <authorList>
            <consortium name="Ensembl"/>
        </authorList>
    </citation>
    <scope>IDENTIFICATION</scope>
</reference>
<dbReference type="GO" id="GO:0051289">
    <property type="term" value="P:protein homotetramerization"/>
    <property type="evidence" value="ECO:0007669"/>
    <property type="project" value="InterPro"/>
</dbReference>
<evidence type="ECO:0000313" key="15">
    <source>
        <dbReference type="Proteomes" id="UP000472260"/>
    </source>
</evidence>
<comment type="similarity">
    <text evidence="3">Belongs to the TORC family.</text>
</comment>
<dbReference type="Proteomes" id="UP000472260">
    <property type="component" value="Unassembled WGS sequence"/>
</dbReference>
<keyword evidence="6" id="KW-0805">Transcription regulation</keyword>
<comment type="subcellular location">
    <subcellularLocation>
        <location evidence="2">Cytoplasm</location>
    </subcellularLocation>
    <subcellularLocation>
        <location evidence="1">Nucleus</location>
    </subcellularLocation>
</comment>
<dbReference type="GO" id="GO:0005737">
    <property type="term" value="C:cytoplasm"/>
    <property type="evidence" value="ECO:0007669"/>
    <property type="project" value="UniProtKB-SubCell"/>
</dbReference>
<feature type="domain" description="Transducer of regulated CREB activity N-terminal" evidence="11">
    <location>
        <begin position="6"/>
        <end position="66"/>
    </location>
</feature>
<evidence type="ECO:0000256" key="4">
    <source>
        <dbReference type="ARBA" id="ARBA00022490"/>
    </source>
</evidence>
<evidence type="ECO:0000256" key="9">
    <source>
        <dbReference type="ARBA" id="ARBA00023242"/>
    </source>
</evidence>
<feature type="region of interest" description="Disordered" evidence="10">
    <location>
        <begin position="131"/>
        <end position="160"/>
    </location>
</feature>
<dbReference type="PANTHER" id="PTHR13589:SF14">
    <property type="entry name" value="CREB-REGULATED TRANSCRIPTION COACTIVATOR 1"/>
    <property type="match status" value="1"/>
</dbReference>
<feature type="region of interest" description="Disordered" evidence="10">
    <location>
        <begin position="172"/>
        <end position="211"/>
    </location>
</feature>
<dbReference type="Pfam" id="PF12885">
    <property type="entry name" value="TORC_M"/>
    <property type="match status" value="1"/>
</dbReference>
<reference evidence="14" key="2">
    <citation type="submission" date="2025-09" db="UniProtKB">
        <authorList>
            <consortium name="Ensembl"/>
        </authorList>
    </citation>
    <scope>IDENTIFICATION</scope>
</reference>
<protein>
    <submittedName>
        <fullName evidence="14">CREB regulated transcription coactivator 1a</fullName>
    </submittedName>
</protein>
<dbReference type="InterPro" id="IPR024784">
    <property type="entry name" value="TORC_M"/>
</dbReference>
<dbReference type="Pfam" id="PF12886">
    <property type="entry name" value="TORC_C"/>
    <property type="match status" value="1"/>
</dbReference>
<evidence type="ECO:0000259" key="13">
    <source>
        <dbReference type="Pfam" id="PF12886"/>
    </source>
</evidence>
<name>A0A671NSQ9_9TELE</name>
<organism evidence="14 15">
    <name type="scientific">Sinocyclocheilus anshuiensis</name>
    <dbReference type="NCBI Taxonomy" id="1608454"/>
    <lineage>
        <taxon>Eukaryota</taxon>
        <taxon>Metazoa</taxon>
        <taxon>Chordata</taxon>
        <taxon>Craniata</taxon>
        <taxon>Vertebrata</taxon>
        <taxon>Euteleostomi</taxon>
        <taxon>Actinopterygii</taxon>
        <taxon>Neopterygii</taxon>
        <taxon>Teleostei</taxon>
        <taxon>Ostariophysi</taxon>
        <taxon>Cypriniformes</taxon>
        <taxon>Cyprinidae</taxon>
        <taxon>Cyprininae</taxon>
        <taxon>Sinocyclocheilus</taxon>
    </lineage>
</organism>
<feature type="compositionally biased region" description="Polar residues" evidence="10">
    <location>
        <begin position="230"/>
        <end position="241"/>
    </location>
</feature>
<dbReference type="InterPro" id="IPR024785">
    <property type="entry name" value="TORC_C"/>
</dbReference>
<evidence type="ECO:0000256" key="7">
    <source>
        <dbReference type="ARBA" id="ARBA00023159"/>
    </source>
</evidence>
<dbReference type="GO" id="GO:0005634">
    <property type="term" value="C:nucleus"/>
    <property type="evidence" value="ECO:0007669"/>
    <property type="project" value="UniProtKB-SubCell"/>
</dbReference>
<dbReference type="InterPro" id="IPR024786">
    <property type="entry name" value="TORC"/>
</dbReference>
<dbReference type="GO" id="GO:0008140">
    <property type="term" value="F:cAMP response element binding protein binding"/>
    <property type="evidence" value="ECO:0007669"/>
    <property type="project" value="InterPro"/>
</dbReference>
<keyword evidence="8" id="KW-0804">Transcription</keyword>
<accession>A0A671NSQ9</accession>
<sequence>MATSNNPRKFSEKIALHNQKQAEETAAFEEVMKDLSITRAARLQLQKTQYLQLGQNRGQYYGGSLPNVNQIGNTTIDLTFQTPFQNSGLDTSRTTRHHGPLSVDKHGLLNVESHIDSCPYASVYLSPPPDTSWRRTNSDSALHQSTLNPNPQDSFAGGSQDLQPKQVLLLTMPGTGEPESDMDREGQKQIWDHKKTTSPRPKSNKIPGINIFPSPDQEMMASLIPAAHNTGGSLPDLTNIQIPPPLPTPLDPDDSSSSLSASNSTGNLANTHMGLTSISQGVTSAQPTATVSVQRRHENVVPLILNTDSQQHPSLQQLSPTLSPPLSLAQAVTIDAMMLEQQLAQYAFFSQPSTQTQGVGGFPQLQQNTQLPPVSGSQTQTSVGIDINTHSSILGSVFGDAFYDQQLSPRQTIALSQQLEQFNMIENPISSNSLYTEGSTLNYSQAAILNLTGSHGSLQDAQQLGYSSHGNIPNIILTGDVSFDADSQFPLDELKIDPLTLDGLHMLNDPDMVLADPATEDAFRMDRL</sequence>
<evidence type="ECO:0000256" key="10">
    <source>
        <dbReference type="SAM" id="MobiDB-lite"/>
    </source>
</evidence>
<keyword evidence="5" id="KW-0597">Phosphoprotein</keyword>
<feature type="region of interest" description="Disordered" evidence="10">
    <location>
        <begin position="230"/>
        <end position="272"/>
    </location>
</feature>
<evidence type="ECO:0000259" key="12">
    <source>
        <dbReference type="Pfam" id="PF12885"/>
    </source>
</evidence>
<keyword evidence="9" id="KW-0539">Nucleus</keyword>
<feature type="compositionally biased region" description="Basic and acidic residues" evidence="10">
    <location>
        <begin position="181"/>
        <end position="195"/>
    </location>
</feature>
<feature type="compositionally biased region" description="Polar residues" evidence="10">
    <location>
        <begin position="138"/>
        <end position="153"/>
    </location>
</feature>
<evidence type="ECO:0000256" key="1">
    <source>
        <dbReference type="ARBA" id="ARBA00004123"/>
    </source>
</evidence>